<gene>
    <name evidence="2" type="ORF">EUGRSUZ_E01010</name>
</gene>
<dbReference type="AlphaFoldDB" id="A0A059C2T3"/>
<proteinExistence type="predicted"/>
<dbReference type="InParanoid" id="A0A059C2T3"/>
<dbReference type="EMBL" id="KK198757">
    <property type="protein sequence ID" value="KCW72544.1"/>
    <property type="molecule type" value="Genomic_DNA"/>
</dbReference>
<organism evidence="2">
    <name type="scientific">Eucalyptus grandis</name>
    <name type="common">Flooded gum</name>
    <dbReference type="NCBI Taxonomy" id="71139"/>
    <lineage>
        <taxon>Eukaryota</taxon>
        <taxon>Viridiplantae</taxon>
        <taxon>Streptophyta</taxon>
        <taxon>Embryophyta</taxon>
        <taxon>Tracheophyta</taxon>
        <taxon>Spermatophyta</taxon>
        <taxon>Magnoliopsida</taxon>
        <taxon>eudicotyledons</taxon>
        <taxon>Gunneridae</taxon>
        <taxon>Pentapetalae</taxon>
        <taxon>rosids</taxon>
        <taxon>malvids</taxon>
        <taxon>Myrtales</taxon>
        <taxon>Myrtaceae</taxon>
        <taxon>Myrtoideae</taxon>
        <taxon>Eucalypteae</taxon>
        <taxon>Eucalyptus</taxon>
    </lineage>
</organism>
<reference evidence="2" key="1">
    <citation type="submission" date="2013-07" db="EMBL/GenBank/DDBJ databases">
        <title>The genome of Eucalyptus grandis.</title>
        <authorList>
            <person name="Schmutz J."/>
            <person name="Hayes R."/>
            <person name="Myburg A."/>
            <person name="Tuskan G."/>
            <person name="Grattapaglia D."/>
            <person name="Rokhsar D.S."/>
        </authorList>
    </citation>
    <scope>NUCLEOTIDE SEQUENCE</scope>
    <source>
        <tissue evidence="2">Leaf extractions</tissue>
    </source>
</reference>
<dbReference type="Gramene" id="KCW72544">
    <property type="protein sequence ID" value="KCW72544"/>
    <property type="gene ID" value="EUGRSUZ_E01010"/>
</dbReference>
<evidence type="ECO:0000313" key="2">
    <source>
        <dbReference type="EMBL" id="KCW72544.1"/>
    </source>
</evidence>
<name>A0A059C2T3_EUCGR</name>
<feature type="region of interest" description="Disordered" evidence="1">
    <location>
        <begin position="1"/>
        <end position="27"/>
    </location>
</feature>
<protein>
    <submittedName>
        <fullName evidence="2">Uncharacterized protein</fullName>
    </submittedName>
</protein>
<accession>A0A059C2T3</accession>
<evidence type="ECO:0000256" key="1">
    <source>
        <dbReference type="SAM" id="MobiDB-lite"/>
    </source>
</evidence>
<sequence length="66" mass="7655">MTEPRGTSQDPCQQTNKFTPSSTLPSIQNLRHEDLQFKQYRYGRCSSACKSECHKMLTCNLQFQPQ</sequence>